<gene>
    <name evidence="8" type="ORF">SAMN05444142_101474</name>
</gene>
<evidence type="ECO:0000313" key="9">
    <source>
        <dbReference type="Proteomes" id="UP000324252"/>
    </source>
</evidence>
<dbReference type="AlphaFoldDB" id="A0A1H0BYU0"/>
<dbReference type="SUPFAM" id="SSF46785">
    <property type="entry name" value="Winged helix' DNA-binding domain"/>
    <property type="match status" value="1"/>
</dbReference>
<dbReference type="PANTHER" id="PTHR30118">
    <property type="entry name" value="HTH-TYPE TRANSCRIPTIONAL REGULATOR LEUO-RELATED"/>
    <property type="match status" value="1"/>
</dbReference>
<organism evidence="8 9">
    <name type="scientific">Lutimaribacter pacificus</name>
    <dbReference type="NCBI Taxonomy" id="391948"/>
    <lineage>
        <taxon>Bacteria</taxon>
        <taxon>Pseudomonadati</taxon>
        <taxon>Pseudomonadota</taxon>
        <taxon>Alphaproteobacteria</taxon>
        <taxon>Rhodobacterales</taxon>
        <taxon>Roseobacteraceae</taxon>
        <taxon>Lutimaribacter</taxon>
    </lineage>
</organism>
<dbReference type="InterPro" id="IPR000847">
    <property type="entry name" value="LysR_HTH_N"/>
</dbReference>
<evidence type="ECO:0000256" key="4">
    <source>
        <dbReference type="ARBA" id="ARBA00023015"/>
    </source>
</evidence>
<keyword evidence="9" id="KW-1185">Reference proteome</keyword>
<dbReference type="PANTHER" id="PTHR30118:SF15">
    <property type="entry name" value="TRANSCRIPTIONAL REGULATORY PROTEIN"/>
    <property type="match status" value="1"/>
</dbReference>
<evidence type="ECO:0000256" key="3">
    <source>
        <dbReference type="ARBA" id="ARBA00022679"/>
    </source>
</evidence>
<keyword evidence="5" id="KW-0238">DNA-binding</keyword>
<dbReference type="SUPFAM" id="SSF52418">
    <property type="entry name" value="Nucleoside phosphorylase/phosphoribosyltransferase catalytic domain"/>
    <property type="match status" value="1"/>
</dbReference>
<dbReference type="Gene3D" id="1.20.970.10">
    <property type="entry name" value="Transferase, Pyrimidine Nucleoside Phosphorylase, Chain C"/>
    <property type="match status" value="1"/>
</dbReference>
<keyword evidence="2 8" id="KW-0328">Glycosyltransferase</keyword>
<evidence type="ECO:0000313" key="8">
    <source>
        <dbReference type="EMBL" id="SHJ50783.1"/>
    </source>
</evidence>
<dbReference type="Gene3D" id="3.40.1030.10">
    <property type="entry name" value="Nucleoside phosphorylase/phosphoribosyltransferase catalytic domain"/>
    <property type="match status" value="1"/>
</dbReference>
<accession>A0A1H0BYU0</accession>
<dbReference type="OrthoDB" id="8455878at2"/>
<keyword evidence="6" id="KW-0804">Transcription</keyword>
<dbReference type="GO" id="GO:0003700">
    <property type="term" value="F:DNA-binding transcription factor activity"/>
    <property type="evidence" value="ECO:0007669"/>
    <property type="project" value="InterPro"/>
</dbReference>
<dbReference type="GO" id="GO:0003677">
    <property type="term" value="F:DNA binding"/>
    <property type="evidence" value="ECO:0007669"/>
    <property type="project" value="UniProtKB-KW"/>
</dbReference>
<name>A0A1H0BYU0_9RHOB</name>
<evidence type="ECO:0000256" key="2">
    <source>
        <dbReference type="ARBA" id="ARBA00022676"/>
    </source>
</evidence>
<dbReference type="PROSITE" id="PS50931">
    <property type="entry name" value="HTH_LYSR"/>
    <property type="match status" value="1"/>
</dbReference>
<dbReference type="SUPFAM" id="SSF47648">
    <property type="entry name" value="Nucleoside phosphorylase/phosphoribosyltransferase N-terminal domain"/>
    <property type="match status" value="1"/>
</dbReference>
<dbReference type="Pfam" id="PF00126">
    <property type="entry name" value="HTH_1"/>
    <property type="match status" value="1"/>
</dbReference>
<comment type="similarity">
    <text evidence="1">Belongs to the LysR transcriptional regulatory family.</text>
</comment>
<dbReference type="Gene3D" id="1.10.10.10">
    <property type="entry name" value="Winged helix-like DNA-binding domain superfamily/Winged helix DNA-binding domain"/>
    <property type="match status" value="1"/>
</dbReference>
<sequence>MRNMTTSKADRRNDRDEAASDIIGDLDRLKLLVVLDAILVEGSLARAGQKLGKSPSVMSRLHRQLQEYFGQELFERTAQGIVPTPFAEAMRPRLRALVAETNALLVPDSDMQAPPAAMLPQHPPLALDEWTDPGTGPGPRTIAWRLAVSGADTEPTRRFATYIAATGNTPGQTRPLNETEAEDAMSLLLSGQIPDIQIGALLIALQSRGVTDQELAGFVRAARRHGGLPPFGGDRVDLDWPVYLSPRVQGAPLLIHAARLVARAGYRVLMHGPENEIAHRAFLHAGLPVAESVRDACTPETAHAPGFLPTERFAPDVRQLHRLYPLFMMPNVAQVLSAMLNPGGARTTLTGMRTARRPRLQRDAAARLGWESFAVLSGNRDIAQVVPGRSQELILLRDGEMTQTSFTCPLPPGDGQPPDAAGLSRLETWQAIWDGSLADPVSEAAIIETAAIALDLLAAPGTPLQVSRQQAQRLWADRRR</sequence>
<dbReference type="EMBL" id="FQZZ01000001">
    <property type="protein sequence ID" value="SHJ50783.1"/>
    <property type="molecule type" value="Genomic_DNA"/>
</dbReference>
<proteinExistence type="inferred from homology"/>
<protein>
    <submittedName>
        <fullName evidence="8">Anthranilate phosphoribosyltransferase</fullName>
    </submittedName>
</protein>
<dbReference type="Pfam" id="PF02885">
    <property type="entry name" value="Glycos_trans_3N"/>
    <property type="match status" value="1"/>
</dbReference>
<keyword evidence="3 8" id="KW-0808">Transferase</keyword>
<dbReference type="GO" id="GO:0016757">
    <property type="term" value="F:glycosyltransferase activity"/>
    <property type="evidence" value="ECO:0007669"/>
    <property type="project" value="UniProtKB-KW"/>
</dbReference>
<dbReference type="InterPro" id="IPR036320">
    <property type="entry name" value="Glycosyl_Trfase_fam3_N_dom_sf"/>
</dbReference>
<dbReference type="InterPro" id="IPR017459">
    <property type="entry name" value="Glycosyl_Trfase_fam3_N_dom"/>
</dbReference>
<feature type="domain" description="HTH lysR-type" evidence="7">
    <location>
        <begin position="27"/>
        <end position="84"/>
    </location>
</feature>
<dbReference type="InterPro" id="IPR036390">
    <property type="entry name" value="WH_DNA-bd_sf"/>
</dbReference>
<reference evidence="8 9" key="1">
    <citation type="submission" date="2016-11" db="EMBL/GenBank/DDBJ databases">
        <authorList>
            <person name="Varghese N."/>
            <person name="Submissions S."/>
        </authorList>
    </citation>
    <scope>NUCLEOTIDE SEQUENCE [LARGE SCALE GENOMIC DNA]</scope>
    <source>
        <strain evidence="8 9">DSM 29620</strain>
    </source>
</reference>
<evidence type="ECO:0000256" key="6">
    <source>
        <dbReference type="ARBA" id="ARBA00023163"/>
    </source>
</evidence>
<keyword evidence="4" id="KW-0805">Transcription regulation</keyword>
<evidence type="ECO:0000259" key="7">
    <source>
        <dbReference type="PROSITE" id="PS50931"/>
    </source>
</evidence>
<dbReference type="InterPro" id="IPR050389">
    <property type="entry name" value="LysR-type_TF"/>
</dbReference>
<dbReference type="InterPro" id="IPR035902">
    <property type="entry name" value="Nuc_phospho_transferase"/>
</dbReference>
<evidence type="ECO:0000256" key="5">
    <source>
        <dbReference type="ARBA" id="ARBA00023125"/>
    </source>
</evidence>
<dbReference type="InterPro" id="IPR036388">
    <property type="entry name" value="WH-like_DNA-bd_sf"/>
</dbReference>
<evidence type="ECO:0000256" key="1">
    <source>
        <dbReference type="ARBA" id="ARBA00009437"/>
    </source>
</evidence>
<dbReference type="Proteomes" id="UP000324252">
    <property type="component" value="Unassembled WGS sequence"/>
</dbReference>